<evidence type="ECO:0000313" key="15">
    <source>
        <dbReference type="Proteomes" id="UP000823963"/>
    </source>
</evidence>
<accession>A0A9D1UX21</accession>
<reference evidence="14" key="1">
    <citation type="journal article" date="2021" name="PeerJ">
        <title>Extensive microbial diversity within the chicken gut microbiome revealed by metagenomics and culture.</title>
        <authorList>
            <person name="Gilroy R."/>
            <person name="Ravi A."/>
            <person name="Getino M."/>
            <person name="Pursley I."/>
            <person name="Horton D.L."/>
            <person name="Alikhan N.F."/>
            <person name="Baker D."/>
            <person name="Gharbi K."/>
            <person name="Hall N."/>
            <person name="Watson M."/>
            <person name="Adriaenssens E.M."/>
            <person name="Foster-Nyarko E."/>
            <person name="Jarju S."/>
            <person name="Secka A."/>
            <person name="Antonio M."/>
            <person name="Oren A."/>
            <person name="Chaudhuri R.R."/>
            <person name="La Ragione R."/>
            <person name="Hildebrand F."/>
            <person name="Pallen M.J."/>
        </authorList>
    </citation>
    <scope>NUCLEOTIDE SEQUENCE</scope>
    <source>
        <strain evidence="14">6627</strain>
    </source>
</reference>
<proteinExistence type="inferred from homology"/>
<comment type="caution">
    <text evidence="12">Lacks conserved residue(s) required for the propagation of feature annotation.</text>
</comment>
<dbReference type="GO" id="GO:0005524">
    <property type="term" value="F:ATP binding"/>
    <property type="evidence" value="ECO:0007669"/>
    <property type="project" value="UniProtKB-UniRule"/>
</dbReference>
<feature type="binding site" evidence="12">
    <location>
        <position position="252"/>
    </location>
    <ligand>
        <name>substrate</name>
    </ligand>
</feature>
<feature type="binding site" evidence="12">
    <location>
        <position position="184"/>
    </location>
    <ligand>
        <name>ATP</name>
        <dbReference type="ChEBI" id="CHEBI:30616"/>
    </ligand>
</feature>
<feature type="binding site" evidence="12">
    <location>
        <begin position="11"/>
        <end position="13"/>
    </location>
    <ligand>
        <name>substrate</name>
    </ligand>
</feature>
<evidence type="ECO:0000256" key="6">
    <source>
        <dbReference type="ARBA" id="ARBA00022741"/>
    </source>
</evidence>
<keyword evidence="4 12" id="KW-0808">Transferase</keyword>
<feature type="binding site" evidence="12">
    <location>
        <position position="292"/>
    </location>
    <ligand>
        <name>K(+)</name>
        <dbReference type="ChEBI" id="CHEBI:29103"/>
    </ligand>
</feature>
<keyword evidence="8 12" id="KW-0067">ATP-binding</keyword>
<feature type="binding site" evidence="12">
    <location>
        <position position="246"/>
    </location>
    <ligand>
        <name>K(+)</name>
        <dbReference type="ChEBI" id="CHEBI:29103"/>
    </ligand>
</feature>
<keyword evidence="7 12" id="KW-0418">Kinase</keyword>
<keyword evidence="10 12" id="KW-0630">Potassium</keyword>
<evidence type="ECO:0000256" key="3">
    <source>
        <dbReference type="ARBA" id="ARBA00016943"/>
    </source>
</evidence>
<gene>
    <name evidence="12 14" type="primary">rbsK</name>
    <name evidence="14" type="ORF">H9861_04825</name>
</gene>
<feature type="binding site" evidence="12">
    <location>
        <begin position="251"/>
        <end position="252"/>
    </location>
    <ligand>
        <name>ATP</name>
        <dbReference type="ChEBI" id="CHEBI:30616"/>
    </ligand>
</feature>
<dbReference type="EMBL" id="DXFP01000042">
    <property type="protein sequence ID" value="HIX02060.1"/>
    <property type="molecule type" value="Genomic_DNA"/>
</dbReference>
<dbReference type="InterPro" id="IPR002173">
    <property type="entry name" value="Carboh/pur_kinase_PfkB_CS"/>
</dbReference>
<comment type="subcellular location">
    <subcellularLocation>
        <location evidence="12">Cytoplasm</location>
    </subcellularLocation>
</comment>
<evidence type="ECO:0000256" key="7">
    <source>
        <dbReference type="ARBA" id="ARBA00022777"/>
    </source>
</evidence>
<comment type="similarity">
    <text evidence="12">Belongs to the carbohydrate kinase PfkB family. Ribokinase subfamily.</text>
</comment>
<dbReference type="GO" id="GO:0046872">
    <property type="term" value="F:metal ion binding"/>
    <property type="evidence" value="ECO:0007669"/>
    <property type="project" value="UniProtKB-KW"/>
</dbReference>
<feature type="domain" description="Carbohydrate kinase PfkB" evidence="13">
    <location>
        <begin position="1"/>
        <end position="295"/>
    </location>
</feature>
<evidence type="ECO:0000256" key="10">
    <source>
        <dbReference type="ARBA" id="ARBA00022958"/>
    </source>
</evidence>
<dbReference type="AlphaFoldDB" id="A0A9D1UX21"/>
<dbReference type="PROSITE" id="PS00584">
    <property type="entry name" value="PFKB_KINASES_2"/>
    <property type="match status" value="1"/>
</dbReference>
<name>A0A9D1UX21_9LACO</name>
<dbReference type="InterPro" id="IPR029056">
    <property type="entry name" value="Ribokinase-like"/>
</dbReference>
<evidence type="ECO:0000256" key="11">
    <source>
        <dbReference type="ARBA" id="ARBA00023277"/>
    </source>
</evidence>
<dbReference type="InterPro" id="IPR011611">
    <property type="entry name" value="PfkB_dom"/>
</dbReference>
<comment type="function">
    <text evidence="12">Catalyzes the phosphorylation of ribose at O-5 in a reaction requiring ATP and magnesium. The resulting D-ribose-5-phosphate can then be used either for sythesis of nucleotides, histidine, and tryptophan, or as a component of the pentose phosphate pathway.</text>
</comment>
<dbReference type="PRINTS" id="PR00990">
    <property type="entry name" value="RIBOKINASE"/>
</dbReference>
<dbReference type="SUPFAM" id="SSF53613">
    <property type="entry name" value="Ribokinase-like"/>
    <property type="match status" value="1"/>
</dbReference>
<evidence type="ECO:0000256" key="8">
    <source>
        <dbReference type="ARBA" id="ARBA00022840"/>
    </source>
</evidence>
<keyword evidence="5 12" id="KW-0479">Metal-binding</keyword>
<dbReference type="InterPro" id="IPR002139">
    <property type="entry name" value="Ribo/fructo_kinase"/>
</dbReference>
<feature type="binding site" evidence="12">
    <location>
        <position position="248"/>
    </location>
    <ligand>
        <name>K(+)</name>
        <dbReference type="ChEBI" id="CHEBI:29103"/>
    </ligand>
</feature>
<comment type="catalytic activity">
    <reaction evidence="12">
        <text>D-ribose + ATP = D-ribose 5-phosphate + ADP + H(+)</text>
        <dbReference type="Rhea" id="RHEA:13697"/>
        <dbReference type="ChEBI" id="CHEBI:15378"/>
        <dbReference type="ChEBI" id="CHEBI:30616"/>
        <dbReference type="ChEBI" id="CHEBI:47013"/>
        <dbReference type="ChEBI" id="CHEBI:78346"/>
        <dbReference type="ChEBI" id="CHEBI:456216"/>
        <dbReference type="EC" id="2.7.1.15"/>
    </reaction>
</comment>
<feature type="active site" description="Proton acceptor" evidence="12">
    <location>
        <position position="252"/>
    </location>
</feature>
<evidence type="ECO:0000256" key="1">
    <source>
        <dbReference type="ARBA" id="ARBA00005380"/>
    </source>
</evidence>
<comment type="caution">
    <text evidence="14">The sequence shown here is derived from an EMBL/GenBank/DDBJ whole genome shotgun (WGS) entry which is preliminary data.</text>
</comment>
<reference evidence="14" key="2">
    <citation type="submission" date="2021-04" db="EMBL/GenBank/DDBJ databases">
        <authorList>
            <person name="Gilroy R."/>
        </authorList>
    </citation>
    <scope>NUCLEOTIDE SEQUENCE</scope>
    <source>
        <strain evidence="14">6627</strain>
    </source>
</reference>
<dbReference type="GO" id="GO:0019303">
    <property type="term" value="P:D-ribose catabolic process"/>
    <property type="evidence" value="ECO:0007669"/>
    <property type="project" value="UniProtKB-UniRule"/>
</dbReference>
<evidence type="ECO:0000256" key="4">
    <source>
        <dbReference type="ARBA" id="ARBA00022679"/>
    </source>
</evidence>
<dbReference type="Pfam" id="PF00294">
    <property type="entry name" value="PfkB"/>
    <property type="match status" value="1"/>
</dbReference>
<protein>
    <recommendedName>
        <fullName evidence="3 12">Ribokinase</fullName>
        <shortName evidence="12">RK</shortName>
        <ecNumber evidence="2 12">2.7.1.15</ecNumber>
    </recommendedName>
</protein>
<keyword evidence="6 12" id="KW-0547">Nucleotide-binding</keyword>
<dbReference type="Proteomes" id="UP000823963">
    <property type="component" value="Unassembled WGS sequence"/>
</dbReference>
<dbReference type="InterPro" id="IPR011877">
    <property type="entry name" value="Ribokinase"/>
</dbReference>
<feature type="binding site" evidence="12">
    <location>
        <position position="288"/>
    </location>
    <ligand>
        <name>K(+)</name>
        <dbReference type="ChEBI" id="CHEBI:29103"/>
    </ligand>
</feature>
<comment type="similarity">
    <text evidence="1">Belongs to the carbohydrate kinase pfkB family.</text>
</comment>
<feature type="binding site" evidence="12">
    <location>
        <begin position="39"/>
        <end position="43"/>
    </location>
    <ligand>
        <name>substrate</name>
    </ligand>
</feature>
<dbReference type="PANTHER" id="PTHR10584:SF166">
    <property type="entry name" value="RIBOKINASE"/>
    <property type="match status" value="1"/>
</dbReference>
<dbReference type="CDD" id="cd01174">
    <property type="entry name" value="ribokinase"/>
    <property type="match status" value="1"/>
</dbReference>
<evidence type="ECO:0000256" key="9">
    <source>
        <dbReference type="ARBA" id="ARBA00022842"/>
    </source>
</evidence>
<dbReference type="Gene3D" id="3.40.1190.20">
    <property type="match status" value="1"/>
</dbReference>
<comment type="cofactor">
    <cofactor evidence="12">
        <name>Mg(2+)</name>
        <dbReference type="ChEBI" id="CHEBI:18420"/>
    </cofactor>
    <text evidence="12">Requires a divalent cation, most likely magnesium in vivo, as an electrophilic catalyst to aid phosphoryl group transfer. It is the chelate of the metal and the nucleotide that is the actual substrate.</text>
</comment>
<dbReference type="GO" id="GO:0004747">
    <property type="term" value="F:ribokinase activity"/>
    <property type="evidence" value="ECO:0007669"/>
    <property type="project" value="UniProtKB-UniRule"/>
</dbReference>
<dbReference type="EC" id="2.7.1.15" evidence="2 12"/>
<evidence type="ECO:0000259" key="13">
    <source>
        <dbReference type="Pfam" id="PF00294"/>
    </source>
</evidence>
<dbReference type="GO" id="GO:0005829">
    <property type="term" value="C:cytosol"/>
    <property type="evidence" value="ECO:0007669"/>
    <property type="project" value="TreeGrafter"/>
</dbReference>
<keyword evidence="9 12" id="KW-0460">Magnesium</keyword>
<feature type="binding site" evidence="12">
    <location>
        <position position="283"/>
    </location>
    <ligand>
        <name>K(+)</name>
        <dbReference type="ChEBI" id="CHEBI:29103"/>
    </ligand>
</feature>
<sequence length="308" mass="32513">MSKVTVLGSLNVDTILQIPRLPQPGETLAMTDKRNAGGGKGANQAISAARSGAKTSFIGKIGDDENGRMMLSFLKDAGINTDQVTVSGKGTGQAFILLQESGENSIIIFGGANQEIKAQDIENAKNTIESSDFIVTQFETPIEQATKAFKLAKEAGVVTVLNPAPAHKDVDSALFENVDLITPNETEAEILTEIKVVDEITAHEAAARLQELGAKNVIITLGGHGAYYKTATEEKLVKAFKVNAVDTTAAGDTFLGALVSRLKKDFSNLEEAIIYASKASSLAVQKVGAIPSIPTEKQVLAALENDKA</sequence>
<evidence type="ECO:0000313" key="14">
    <source>
        <dbReference type="EMBL" id="HIX02060.1"/>
    </source>
</evidence>
<dbReference type="HAMAP" id="MF_01987">
    <property type="entry name" value="Ribokinase"/>
    <property type="match status" value="1"/>
</dbReference>
<comment type="pathway">
    <text evidence="12">Carbohydrate metabolism; D-ribose degradation; D-ribose 5-phosphate from beta-D-ribopyranose: step 2/2.</text>
</comment>
<comment type="subunit">
    <text evidence="12">Homodimer.</text>
</comment>
<evidence type="ECO:0000256" key="5">
    <source>
        <dbReference type="ARBA" id="ARBA00022723"/>
    </source>
</evidence>
<evidence type="ECO:0000256" key="12">
    <source>
        <dbReference type="HAMAP-Rule" id="MF_01987"/>
    </source>
</evidence>
<feature type="binding site" evidence="12">
    <location>
        <position position="139"/>
    </location>
    <ligand>
        <name>substrate</name>
    </ligand>
</feature>
<organism evidence="14 15">
    <name type="scientific">Candidatus Ligilactobacillus excrementigallinarum</name>
    <dbReference type="NCBI Taxonomy" id="2838641"/>
    <lineage>
        <taxon>Bacteria</taxon>
        <taxon>Bacillati</taxon>
        <taxon>Bacillota</taxon>
        <taxon>Bacilli</taxon>
        <taxon>Lactobacillales</taxon>
        <taxon>Lactobacillaceae</taxon>
        <taxon>Ligilactobacillus</taxon>
    </lineage>
</organism>
<dbReference type="PANTHER" id="PTHR10584">
    <property type="entry name" value="SUGAR KINASE"/>
    <property type="match status" value="1"/>
</dbReference>
<comment type="activity regulation">
    <text evidence="12">Activated by a monovalent cation that binds near, but not in, the active site. The most likely occupant of the site in vivo is potassium. Ion binding induces a conformational change that may alter substrate affinity.</text>
</comment>
<feature type="binding site" evidence="12">
    <location>
        <begin position="220"/>
        <end position="225"/>
    </location>
    <ligand>
        <name>ATP</name>
        <dbReference type="ChEBI" id="CHEBI:30616"/>
    </ligand>
</feature>
<keyword evidence="12" id="KW-0963">Cytoplasm</keyword>
<keyword evidence="11 12" id="KW-0119">Carbohydrate metabolism</keyword>
<feature type="binding site" evidence="12">
    <location>
        <position position="286"/>
    </location>
    <ligand>
        <name>K(+)</name>
        <dbReference type="ChEBI" id="CHEBI:29103"/>
    </ligand>
</feature>
<dbReference type="NCBIfam" id="TIGR02152">
    <property type="entry name" value="D_ribokin_bact"/>
    <property type="match status" value="1"/>
</dbReference>
<evidence type="ECO:0000256" key="2">
    <source>
        <dbReference type="ARBA" id="ARBA00012035"/>
    </source>
</evidence>